<dbReference type="PANTHER" id="PTHR43639">
    <property type="entry name" value="OXIDOREDUCTASE, SHORT-CHAIN DEHYDROGENASE/REDUCTASE FAMILY (AFU_ORTHOLOGUE AFUA_5G02870)"/>
    <property type="match status" value="1"/>
</dbReference>
<feature type="region of interest" description="Disordered" evidence="3">
    <location>
        <begin position="252"/>
        <end position="272"/>
    </location>
</feature>
<comment type="similarity">
    <text evidence="1">Belongs to the short-chain dehydrogenases/reductases (SDR) family.</text>
</comment>
<dbReference type="PANTHER" id="PTHR43639:SF1">
    <property type="entry name" value="SHORT-CHAIN DEHYDROGENASE_REDUCTASE FAMILY PROTEIN"/>
    <property type="match status" value="1"/>
</dbReference>
<dbReference type="InterPro" id="IPR036291">
    <property type="entry name" value="NAD(P)-bd_dom_sf"/>
</dbReference>
<dbReference type="EMBL" id="JBGUAW010000001">
    <property type="protein sequence ID" value="MFA9459560.1"/>
    <property type="molecule type" value="Genomic_DNA"/>
</dbReference>
<dbReference type="GO" id="GO:0016491">
    <property type="term" value="F:oxidoreductase activity"/>
    <property type="evidence" value="ECO:0007669"/>
    <property type="project" value="UniProtKB-KW"/>
</dbReference>
<dbReference type="EC" id="1.1.1.-" evidence="4"/>
<organism evidence="4 5">
    <name type="scientific">Thiohalorhabdus methylotrophus</name>
    <dbReference type="NCBI Taxonomy" id="3242694"/>
    <lineage>
        <taxon>Bacteria</taxon>
        <taxon>Pseudomonadati</taxon>
        <taxon>Pseudomonadota</taxon>
        <taxon>Gammaproteobacteria</taxon>
        <taxon>Thiohalorhabdales</taxon>
        <taxon>Thiohalorhabdaceae</taxon>
        <taxon>Thiohalorhabdus</taxon>
    </lineage>
</organism>
<dbReference type="PRINTS" id="PR00081">
    <property type="entry name" value="GDHRDH"/>
</dbReference>
<gene>
    <name evidence="4" type="ORF">ACERLL_01800</name>
</gene>
<evidence type="ECO:0000313" key="4">
    <source>
        <dbReference type="EMBL" id="MFA9459560.1"/>
    </source>
</evidence>
<sequence>MELGLAGKRALVTGASGGLGAGMAEELGRHGARVVVHYRSRPEGAEQTAAAVRAGGGEAVTVYGDLRAESALERALREAWAVWDGLDVVINNAGVVLKAAALDAGSEHWDDTLNINLRAPYLLARRAAGAMIAAGIPGVILHNTSIHGHRSVPHFSAYAASKAGLEALMQVQALEWAEHGIRVNAVAPGVVPVERTAEALEANRAGFMPHIPLGRYGAVADIARLTAYLASDAAGWVTGQSFVADGGTLARLDLPRRPKPPAPGAPEPVDPS</sequence>
<comment type="caution">
    <text evidence="4">The sequence shown here is derived from an EMBL/GenBank/DDBJ whole genome shotgun (WGS) entry which is preliminary data.</text>
</comment>
<dbReference type="PROSITE" id="PS00061">
    <property type="entry name" value="ADH_SHORT"/>
    <property type="match status" value="1"/>
</dbReference>
<feature type="compositionally biased region" description="Pro residues" evidence="3">
    <location>
        <begin position="260"/>
        <end position="272"/>
    </location>
</feature>
<accession>A0ABV4TTW8</accession>
<proteinExistence type="inferred from homology"/>
<dbReference type="PRINTS" id="PR00080">
    <property type="entry name" value="SDRFAMILY"/>
</dbReference>
<evidence type="ECO:0000313" key="5">
    <source>
        <dbReference type="Proteomes" id="UP001575181"/>
    </source>
</evidence>
<keyword evidence="2 4" id="KW-0560">Oxidoreductase</keyword>
<reference evidence="4 5" key="1">
    <citation type="submission" date="2024-08" db="EMBL/GenBank/DDBJ databases">
        <title>Whole-genome sequencing of halo(alkali)philic microorganisms from hypersaline lakes.</title>
        <authorList>
            <person name="Sorokin D.Y."/>
            <person name="Merkel A.Y."/>
            <person name="Messina E."/>
            <person name="Yakimov M."/>
        </authorList>
    </citation>
    <scope>NUCLEOTIDE SEQUENCE [LARGE SCALE GENOMIC DNA]</scope>
    <source>
        <strain evidence="4 5">Cl-TMA</strain>
    </source>
</reference>
<dbReference type="Gene3D" id="3.40.50.720">
    <property type="entry name" value="NAD(P)-binding Rossmann-like Domain"/>
    <property type="match status" value="1"/>
</dbReference>
<evidence type="ECO:0000256" key="1">
    <source>
        <dbReference type="ARBA" id="ARBA00006484"/>
    </source>
</evidence>
<dbReference type="InterPro" id="IPR002347">
    <property type="entry name" value="SDR_fam"/>
</dbReference>
<dbReference type="RefSeq" id="WP_373654343.1">
    <property type="nucleotide sequence ID" value="NZ_JBGUAW010000001.1"/>
</dbReference>
<dbReference type="InterPro" id="IPR020904">
    <property type="entry name" value="Sc_DH/Rdtase_CS"/>
</dbReference>
<evidence type="ECO:0000256" key="3">
    <source>
        <dbReference type="SAM" id="MobiDB-lite"/>
    </source>
</evidence>
<dbReference type="Pfam" id="PF13561">
    <property type="entry name" value="adh_short_C2"/>
    <property type="match status" value="1"/>
</dbReference>
<dbReference type="SUPFAM" id="SSF51735">
    <property type="entry name" value="NAD(P)-binding Rossmann-fold domains"/>
    <property type="match status" value="1"/>
</dbReference>
<keyword evidence="5" id="KW-1185">Reference proteome</keyword>
<protein>
    <submittedName>
        <fullName evidence="4">SDR family NAD(P)-dependent oxidoreductase</fullName>
        <ecNumber evidence="4">1.1.1.-</ecNumber>
    </submittedName>
</protein>
<dbReference type="Proteomes" id="UP001575181">
    <property type="component" value="Unassembled WGS sequence"/>
</dbReference>
<evidence type="ECO:0000256" key="2">
    <source>
        <dbReference type="ARBA" id="ARBA00023002"/>
    </source>
</evidence>
<name>A0ABV4TTW8_9GAMM</name>